<evidence type="ECO:0000256" key="4">
    <source>
        <dbReference type="ARBA" id="ARBA00022737"/>
    </source>
</evidence>
<dbReference type="GO" id="GO:0009986">
    <property type="term" value="C:cell surface"/>
    <property type="evidence" value="ECO:0007669"/>
    <property type="project" value="TreeGrafter"/>
</dbReference>
<evidence type="ECO:0000313" key="15">
    <source>
        <dbReference type="Proteomes" id="UP000694419"/>
    </source>
</evidence>
<evidence type="ECO:0000256" key="2">
    <source>
        <dbReference type="ARBA" id="ARBA00022703"/>
    </source>
</evidence>
<evidence type="ECO:0000256" key="11">
    <source>
        <dbReference type="SAM" id="Phobius"/>
    </source>
</evidence>
<proteinExistence type="predicted"/>
<dbReference type="Gene3D" id="1.10.533.10">
    <property type="entry name" value="Death Domain, Fas"/>
    <property type="match status" value="1"/>
</dbReference>
<organism evidence="14 15">
    <name type="scientific">Calidris pygmaea</name>
    <name type="common">Spoon-billed sandpiper</name>
    <dbReference type="NCBI Taxonomy" id="425635"/>
    <lineage>
        <taxon>Eukaryota</taxon>
        <taxon>Metazoa</taxon>
        <taxon>Chordata</taxon>
        <taxon>Craniata</taxon>
        <taxon>Vertebrata</taxon>
        <taxon>Euteleostomi</taxon>
        <taxon>Archelosauria</taxon>
        <taxon>Archosauria</taxon>
        <taxon>Dinosauria</taxon>
        <taxon>Saurischia</taxon>
        <taxon>Theropoda</taxon>
        <taxon>Coelurosauria</taxon>
        <taxon>Aves</taxon>
        <taxon>Neognathae</taxon>
        <taxon>Neoaves</taxon>
        <taxon>Charadriiformes</taxon>
        <taxon>Scolopacidae</taxon>
        <taxon>Calidris</taxon>
    </lineage>
</organism>
<evidence type="ECO:0000256" key="10">
    <source>
        <dbReference type="SAM" id="MobiDB-lite"/>
    </source>
</evidence>
<dbReference type="SMART" id="SM00005">
    <property type="entry name" value="DEATH"/>
    <property type="match status" value="1"/>
</dbReference>
<dbReference type="InterPro" id="IPR034029">
    <property type="entry name" value="TNFRSF10A/B_death"/>
</dbReference>
<feature type="repeat" description="TNFR-Cys" evidence="9">
    <location>
        <begin position="167"/>
        <end position="208"/>
    </location>
</feature>
<evidence type="ECO:0000256" key="1">
    <source>
        <dbReference type="ARBA" id="ARBA00004370"/>
    </source>
</evidence>
<dbReference type="InterPro" id="IPR001368">
    <property type="entry name" value="TNFR/NGFR_Cys_rich_reg"/>
</dbReference>
<evidence type="ECO:0000259" key="12">
    <source>
        <dbReference type="PROSITE" id="PS50017"/>
    </source>
</evidence>
<keyword evidence="15" id="KW-1185">Reference proteome</keyword>
<dbReference type="PROSITE" id="PS50050">
    <property type="entry name" value="TNFR_NGFR_2"/>
    <property type="match status" value="1"/>
</dbReference>
<evidence type="ECO:0000256" key="8">
    <source>
        <dbReference type="ARBA" id="ARBA00023180"/>
    </source>
</evidence>
<dbReference type="SUPFAM" id="SSF47986">
    <property type="entry name" value="DEATH domain"/>
    <property type="match status" value="1"/>
</dbReference>
<evidence type="ECO:0000259" key="13">
    <source>
        <dbReference type="PROSITE" id="PS50050"/>
    </source>
</evidence>
<keyword evidence="8" id="KW-0325">Glycoprotein</keyword>
<accession>A0A8C3KIL8</accession>
<keyword evidence="11" id="KW-1133">Transmembrane helix</keyword>
<dbReference type="CDD" id="cd08315">
    <property type="entry name" value="Death_TRAILR_DR4_DR5"/>
    <property type="match status" value="1"/>
</dbReference>
<keyword evidence="7" id="KW-0675">Receptor</keyword>
<evidence type="ECO:0008006" key="16">
    <source>
        <dbReference type="Google" id="ProtNLM"/>
    </source>
</evidence>
<feature type="disulfide bond" evidence="9">
    <location>
        <begin position="190"/>
        <end position="208"/>
    </location>
</feature>
<keyword evidence="4" id="KW-0677">Repeat</keyword>
<feature type="transmembrane region" description="Helical" evidence="11">
    <location>
        <begin position="215"/>
        <end position="238"/>
    </location>
</feature>
<dbReference type="Pfam" id="PF00020">
    <property type="entry name" value="TNFR_c6"/>
    <property type="match status" value="1"/>
</dbReference>
<keyword evidence="5 11" id="KW-0472">Membrane</keyword>
<dbReference type="GO" id="GO:0036462">
    <property type="term" value="P:TRAIL-activated apoptotic signaling pathway"/>
    <property type="evidence" value="ECO:0007669"/>
    <property type="project" value="TreeGrafter"/>
</dbReference>
<dbReference type="InterPro" id="IPR011029">
    <property type="entry name" value="DEATH-like_dom_sf"/>
</dbReference>
<protein>
    <recommendedName>
        <fullName evidence="16">TR10B factor</fullName>
    </recommendedName>
</protein>
<dbReference type="PROSITE" id="PS50017">
    <property type="entry name" value="DEATH_DOMAIN"/>
    <property type="match status" value="1"/>
</dbReference>
<evidence type="ECO:0000256" key="7">
    <source>
        <dbReference type="ARBA" id="ARBA00023170"/>
    </source>
</evidence>
<dbReference type="Proteomes" id="UP000694419">
    <property type="component" value="Unplaced"/>
</dbReference>
<dbReference type="InterPro" id="IPR052491">
    <property type="entry name" value="TNFRSF10"/>
</dbReference>
<keyword evidence="11" id="KW-0812">Transmembrane</keyword>
<keyword evidence="2" id="KW-0053">Apoptosis</keyword>
<dbReference type="AlphaFoldDB" id="A0A8C3KIL8"/>
<dbReference type="GO" id="GO:0043065">
    <property type="term" value="P:positive regulation of apoptotic process"/>
    <property type="evidence" value="ECO:0007669"/>
    <property type="project" value="TreeGrafter"/>
</dbReference>
<evidence type="ECO:0000256" key="3">
    <source>
        <dbReference type="ARBA" id="ARBA00022729"/>
    </source>
</evidence>
<keyword evidence="6 9" id="KW-1015">Disulfide bond</keyword>
<reference evidence="14" key="2">
    <citation type="submission" date="2025-09" db="UniProtKB">
        <authorList>
            <consortium name="Ensembl"/>
        </authorList>
    </citation>
    <scope>IDENTIFICATION</scope>
</reference>
<comment type="subcellular location">
    <subcellularLocation>
        <location evidence="1">Membrane</location>
    </subcellularLocation>
</comment>
<evidence type="ECO:0000313" key="14">
    <source>
        <dbReference type="Ensembl" id="ENSCPGP00000024451.1"/>
    </source>
</evidence>
<dbReference type="PANTHER" id="PTHR46330:SF17">
    <property type="entry name" value="TUMOR NECROSIS FACTOR RECEPTOR SUPERFAMILY, MEMBER 10B"/>
    <property type="match status" value="1"/>
</dbReference>
<feature type="disulfide bond" evidence="9">
    <location>
        <begin position="168"/>
        <end position="183"/>
    </location>
</feature>
<feature type="region of interest" description="Disordered" evidence="10">
    <location>
        <begin position="29"/>
        <end position="64"/>
    </location>
</feature>
<dbReference type="Gene3D" id="2.10.50.10">
    <property type="entry name" value="Tumor Necrosis Factor Receptor, subunit A, domain 2"/>
    <property type="match status" value="2"/>
</dbReference>
<feature type="compositionally biased region" description="Low complexity" evidence="10">
    <location>
        <begin position="49"/>
        <end position="58"/>
    </location>
</feature>
<dbReference type="SUPFAM" id="SSF57586">
    <property type="entry name" value="TNF receptor-like"/>
    <property type="match status" value="1"/>
</dbReference>
<dbReference type="InterPro" id="IPR000488">
    <property type="entry name" value="Death_dom"/>
</dbReference>
<keyword evidence="3" id="KW-0732">Signal</keyword>
<dbReference type="Pfam" id="PF00531">
    <property type="entry name" value="Death"/>
    <property type="match status" value="1"/>
</dbReference>
<reference evidence="14" key="1">
    <citation type="submission" date="2025-08" db="UniProtKB">
        <authorList>
            <consortium name="Ensembl"/>
        </authorList>
    </citation>
    <scope>IDENTIFICATION</scope>
</reference>
<feature type="domain" description="Death" evidence="12">
    <location>
        <begin position="361"/>
        <end position="430"/>
    </location>
</feature>
<sequence length="441" mass="48644">RGEEYYYVQESNFYCKKCPPGKMVSNMDHATSSPAGFPPGSLQGGGSGCSSSPLLPKPGEIEPVVRSNTGRTWTCWTGPAEGHEDAQRDGAPPCEDRLRELGGFSLEKRRLQGDLRACGSARVVSCLNEGSGWRSVGRWGWGRALSSCPTDEVETSPCRPTSNTQCACKSGTFCSPDHPCEMCQKCRPRCPQGEVELAPCTPHSDRQCGPPTDNWIPIVVPVIAAVVLLLGAMVFIWWKYGCYCCPSELLGTPGALTPSRGLCVGAGDIPEGRVRPLPSWGHPTGLVCASLLLQDYLMRRVTRYERGRPETQDNNRNERKNLIPVPGQDPVTRKCWGPGDAQGEPLSMLYPFFAQDVPYKDWKRYGRALDLLENDIVLAELNDKYSLEPFFQMLNTWLNRQGMNASVNTLLETLRRINLGGVAEDISSKLVQQGFFQYEAS</sequence>
<evidence type="ECO:0000256" key="6">
    <source>
        <dbReference type="ARBA" id="ARBA00023157"/>
    </source>
</evidence>
<evidence type="ECO:0000256" key="5">
    <source>
        <dbReference type="ARBA" id="ARBA00023136"/>
    </source>
</evidence>
<feature type="domain" description="TNFR-Cys" evidence="13">
    <location>
        <begin position="167"/>
        <end position="208"/>
    </location>
</feature>
<dbReference type="PANTHER" id="PTHR46330">
    <property type="entry name" value="TUMOR NECROSIS FACTOR RECEPTOR SUPERFAMILY MEMBER 10B"/>
    <property type="match status" value="1"/>
</dbReference>
<name>A0A8C3KIL8_9CHAR</name>
<dbReference type="SMART" id="SM00208">
    <property type="entry name" value="TNFR"/>
    <property type="match status" value="2"/>
</dbReference>
<dbReference type="Ensembl" id="ENSCPGT00000026709.1">
    <property type="protein sequence ID" value="ENSCPGP00000024451.1"/>
    <property type="gene ID" value="ENSCPGG00000016848.1"/>
</dbReference>
<evidence type="ECO:0000256" key="9">
    <source>
        <dbReference type="PROSITE-ProRule" id="PRU00206"/>
    </source>
</evidence>
<comment type="caution">
    <text evidence="9">Lacks conserved residue(s) required for the propagation of feature annotation.</text>
</comment>
<dbReference type="GO" id="GO:0005886">
    <property type="term" value="C:plasma membrane"/>
    <property type="evidence" value="ECO:0007669"/>
    <property type="project" value="TreeGrafter"/>
</dbReference>